<comment type="caution">
    <text evidence="2">The sequence shown here is derived from an EMBL/GenBank/DDBJ whole genome shotgun (WGS) entry which is preliminary data.</text>
</comment>
<sequence>MTINIRCLFTSVMTIRTLESWFLTAFILQVSSQTRLLTERTWTVWTWKLFASTIRTIVIGLYVLGMFQNKNENKNKNE</sequence>
<accession>A0ABD2C0F2</accession>
<evidence type="ECO:0000313" key="2">
    <source>
        <dbReference type="EMBL" id="KAL2738511.1"/>
    </source>
</evidence>
<dbReference type="EMBL" id="JAYRBN010000063">
    <property type="protein sequence ID" value="KAL2738511.1"/>
    <property type="molecule type" value="Genomic_DNA"/>
</dbReference>
<keyword evidence="3" id="KW-1185">Reference proteome</keyword>
<evidence type="ECO:0000313" key="3">
    <source>
        <dbReference type="Proteomes" id="UP001607303"/>
    </source>
</evidence>
<reference evidence="2 3" key="1">
    <citation type="journal article" date="2024" name="Ann. Entomol. Soc. Am.">
        <title>Genomic analyses of the southern and eastern yellowjacket wasps (Hymenoptera: Vespidae) reveal evolutionary signatures of social life.</title>
        <authorList>
            <person name="Catto M.A."/>
            <person name="Caine P.B."/>
            <person name="Orr S.E."/>
            <person name="Hunt B.G."/>
            <person name="Goodisman M.A.D."/>
        </authorList>
    </citation>
    <scope>NUCLEOTIDE SEQUENCE [LARGE SCALE GENOMIC DNA]</scope>
    <source>
        <strain evidence="2">232</strain>
        <tissue evidence="2">Head and thorax</tissue>
    </source>
</reference>
<dbReference type="AlphaFoldDB" id="A0ABD2C0F2"/>
<protein>
    <submittedName>
        <fullName evidence="2">Uncharacterized protein</fullName>
    </submittedName>
</protein>
<name>A0ABD2C0F2_VESMC</name>
<feature type="transmembrane region" description="Helical" evidence="1">
    <location>
        <begin position="7"/>
        <end position="29"/>
    </location>
</feature>
<feature type="transmembrane region" description="Helical" evidence="1">
    <location>
        <begin position="49"/>
        <end position="67"/>
    </location>
</feature>
<evidence type="ECO:0000256" key="1">
    <source>
        <dbReference type="SAM" id="Phobius"/>
    </source>
</evidence>
<organism evidence="2 3">
    <name type="scientific">Vespula maculifrons</name>
    <name type="common">Eastern yellow jacket</name>
    <name type="synonym">Wasp</name>
    <dbReference type="NCBI Taxonomy" id="7453"/>
    <lineage>
        <taxon>Eukaryota</taxon>
        <taxon>Metazoa</taxon>
        <taxon>Ecdysozoa</taxon>
        <taxon>Arthropoda</taxon>
        <taxon>Hexapoda</taxon>
        <taxon>Insecta</taxon>
        <taxon>Pterygota</taxon>
        <taxon>Neoptera</taxon>
        <taxon>Endopterygota</taxon>
        <taxon>Hymenoptera</taxon>
        <taxon>Apocrita</taxon>
        <taxon>Aculeata</taxon>
        <taxon>Vespoidea</taxon>
        <taxon>Vespidae</taxon>
        <taxon>Vespinae</taxon>
        <taxon>Vespula</taxon>
    </lineage>
</organism>
<dbReference type="Proteomes" id="UP001607303">
    <property type="component" value="Unassembled WGS sequence"/>
</dbReference>
<keyword evidence="1" id="KW-1133">Transmembrane helix</keyword>
<keyword evidence="1" id="KW-0472">Membrane</keyword>
<proteinExistence type="predicted"/>
<gene>
    <name evidence="2" type="ORF">V1477_011870</name>
</gene>
<keyword evidence="1" id="KW-0812">Transmembrane</keyword>